<dbReference type="InterPro" id="IPR036390">
    <property type="entry name" value="WH_DNA-bd_sf"/>
</dbReference>
<proteinExistence type="predicted"/>
<dbReference type="PANTHER" id="PTHR43252:SF6">
    <property type="entry name" value="NEGATIVE TRANSCRIPTION REGULATOR PADR"/>
    <property type="match status" value="1"/>
</dbReference>
<dbReference type="SUPFAM" id="SSF46785">
    <property type="entry name" value="Winged helix' DNA-binding domain"/>
    <property type="match status" value="1"/>
</dbReference>
<dbReference type="PANTHER" id="PTHR43252">
    <property type="entry name" value="TRANSCRIPTIONAL REGULATOR YQJI"/>
    <property type="match status" value="1"/>
</dbReference>
<dbReference type="Proteomes" id="UP000319829">
    <property type="component" value="Unassembled WGS sequence"/>
</dbReference>
<sequence length="193" mass="22371">MAARTRSTPYAVLGMLSLAPMSGYDIRKEAASSIGYFWNESYGQIYPALRELQARGLAKRRADRHAGHRDRQVYEITERGREALHLWRAEPPRAMPLRNELLLKLFFGERSSVEHDVGWIEQVIREESEALRQYRRIKHQIMKEQRDHPSLPFWLITLSYGQHHSRAVLRWGRETLNALRAVEGGAARRGSAP</sequence>
<dbReference type="InterPro" id="IPR018309">
    <property type="entry name" value="Tscrpt_reg_PadR_C"/>
</dbReference>
<dbReference type="Gene3D" id="6.10.140.190">
    <property type="match status" value="1"/>
</dbReference>
<accession>A0A538TH28</accession>
<evidence type="ECO:0000259" key="2">
    <source>
        <dbReference type="Pfam" id="PF10400"/>
    </source>
</evidence>
<dbReference type="InterPro" id="IPR005149">
    <property type="entry name" value="Tscrpt_reg_PadR_N"/>
</dbReference>
<evidence type="ECO:0000259" key="1">
    <source>
        <dbReference type="Pfam" id="PF03551"/>
    </source>
</evidence>
<dbReference type="Gene3D" id="1.10.10.10">
    <property type="entry name" value="Winged helix-like DNA-binding domain superfamily/Winged helix DNA-binding domain"/>
    <property type="match status" value="1"/>
</dbReference>
<name>A0A538TH28_UNCEI</name>
<organism evidence="4 5">
    <name type="scientific">Eiseniibacteriota bacterium</name>
    <dbReference type="NCBI Taxonomy" id="2212470"/>
    <lineage>
        <taxon>Bacteria</taxon>
        <taxon>Candidatus Eiseniibacteriota</taxon>
    </lineage>
</organism>
<feature type="domain" description="Transcription regulator PadR C-terminal" evidence="2">
    <location>
        <begin position="97"/>
        <end position="180"/>
    </location>
</feature>
<evidence type="ECO:0000313" key="6">
    <source>
        <dbReference type="Proteomes" id="UP000319829"/>
    </source>
</evidence>
<dbReference type="InterPro" id="IPR036388">
    <property type="entry name" value="WH-like_DNA-bd_sf"/>
</dbReference>
<dbReference type="Pfam" id="PF03551">
    <property type="entry name" value="PadR"/>
    <property type="match status" value="1"/>
</dbReference>
<evidence type="ECO:0000313" key="4">
    <source>
        <dbReference type="EMBL" id="TMQ62934.1"/>
    </source>
</evidence>
<evidence type="ECO:0000313" key="5">
    <source>
        <dbReference type="Proteomes" id="UP000317366"/>
    </source>
</evidence>
<dbReference type="AlphaFoldDB" id="A0A538TH28"/>
<reference evidence="5 6" key="1">
    <citation type="journal article" date="2019" name="Nat. Microbiol.">
        <title>Mediterranean grassland soil C-N compound turnover is dependent on rainfall and depth, and is mediated by genomically divergent microorganisms.</title>
        <authorList>
            <person name="Diamond S."/>
            <person name="Andeer P.F."/>
            <person name="Li Z."/>
            <person name="Crits-Christoph A."/>
            <person name="Burstein D."/>
            <person name="Anantharaman K."/>
            <person name="Lane K.R."/>
            <person name="Thomas B.C."/>
            <person name="Pan C."/>
            <person name="Northen T.R."/>
            <person name="Banfield J.F."/>
        </authorList>
    </citation>
    <scope>NUCLEOTIDE SEQUENCE [LARGE SCALE GENOMIC DNA]</scope>
    <source>
        <strain evidence="3">WS_4</strain>
        <strain evidence="4">WS_7</strain>
    </source>
</reference>
<gene>
    <name evidence="3" type="ORF">E6K74_04815</name>
    <name evidence="4" type="ORF">E6K77_06285</name>
</gene>
<comment type="caution">
    <text evidence="4">The sequence shown here is derived from an EMBL/GenBank/DDBJ whole genome shotgun (WGS) entry which is preliminary data.</text>
</comment>
<protein>
    <submittedName>
        <fullName evidence="4">PadR family transcriptional regulator</fullName>
    </submittedName>
</protein>
<feature type="domain" description="Transcription regulator PadR N-terminal" evidence="1">
    <location>
        <begin position="12"/>
        <end position="85"/>
    </location>
</feature>
<dbReference type="Pfam" id="PF10400">
    <property type="entry name" value="Vir_act_alpha_C"/>
    <property type="match status" value="1"/>
</dbReference>
<evidence type="ECO:0000313" key="3">
    <source>
        <dbReference type="EMBL" id="TMQ54884.1"/>
    </source>
</evidence>
<dbReference type="EMBL" id="VBOU01000049">
    <property type="protein sequence ID" value="TMQ54884.1"/>
    <property type="molecule type" value="Genomic_DNA"/>
</dbReference>
<dbReference type="Proteomes" id="UP000317366">
    <property type="component" value="Unassembled WGS sequence"/>
</dbReference>
<dbReference type="EMBL" id="VBOX01000066">
    <property type="protein sequence ID" value="TMQ62934.1"/>
    <property type="molecule type" value="Genomic_DNA"/>
</dbReference>